<reference evidence="2" key="1">
    <citation type="journal article" date="2022" name="Data Brief">
        <title>Draft genome sequence data of Gordonia hongkongensis strain EUFUS-Z928 isolated from the octocoral Eunicea fusca.</title>
        <authorList>
            <person name="Sanchez-Suarez J."/>
            <person name="Diaz L."/>
            <person name="Melo-Bolivar J."/>
            <person name="Villamil L."/>
        </authorList>
    </citation>
    <scope>NUCLEOTIDE SEQUENCE</scope>
    <source>
        <strain evidence="2">EUFUS-Z928</strain>
    </source>
</reference>
<dbReference type="SUPFAM" id="SSF49899">
    <property type="entry name" value="Concanavalin A-like lectins/glucanases"/>
    <property type="match status" value="1"/>
</dbReference>
<keyword evidence="1" id="KW-0732">Signal</keyword>
<evidence type="ECO:0000313" key="3">
    <source>
        <dbReference type="Proteomes" id="UP001152308"/>
    </source>
</evidence>
<name>A0ABT6BXA8_9ACTN</name>
<dbReference type="InterPro" id="IPR013320">
    <property type="entry name" value="ConA-like_dom_sf"/>
</dbReference>
<accession>A0ABT6BXA8</accession>
<gene>
    <name evidence="2" type="ORF">L2299_15505</name>
</gene>
<dbReference type="EMBL" id="JAKJLQ010000011">
    <property type="protein sequence ID" value="MDF6102461.1"/>
    <property type="molecule type" value="Genomic_DNA"/>
</dbReference>
<reference evidence="2" key="2">
    <citation type="submission" date="2022-01" db="EMBL/GenBank/DDBJ databases">
        <authorList>
            <person name="Sanchez-Suarez J."/>
            <person name="Villamil L."/>
            <person name="Diaz L.E."/>
        </authorList>
    </citation>
    <scope>NUCLEOTIDE SEQUENCE</scope>
    <source>
        <strain evidence="2">EUFUS-Z928</strain>
    </source>
</reference>
<keyword evidence="3" id="KW-1185">Reference proteome</keyword>
<comment type="caution">
    <text evidence="2">The sequence shown here is derived from an EMBL/GenBank/DDBJ whole genome shotgun (WGS) entry which is preliminary data.</text>
</comment>
<feature type="signal peptide" evidence="1">
    <location>
        <begin position="1"/>
        <end position="23"/>
    </location>
</feature>
<feature type="chain" id="PRO_5045093549" evidence="1">
    <location>
        <begin position="24"/>
        <end position="303"/>
    </location>
</feature>
<evidence type="ECO:0000313" key="2">
    <source>
        <dbReference type="EMBL" id="MDF6102461.1"/>
    </source>
</evidence>
<evidence type="ECO:0000256" key="1">
    <source>
        <dbReference type="SAM" id="SignalP"/>
    </source>
</evidence>
<dbReference type="Proteomes" id="UP001152308">
    <property type="component" value="Unassembled WGS sequence"/>
</dbReference>
<sequence length="303" mass="32787">MIRGRALVAATVAAMLTWTGVGAAVADPNIQLPGRDDGTSNCAVLDGRAFAGYIGTGDPQPTRPIDERFATAPSDWCNTNVGYSKTSYGPDGVTFKAPPTVEGLFPYNNAEILAKPVFKPGQTMTMRVGGTEQIKTWNGTTGWGVSNRSIDPLGLEIAWFMYNGSAGLVGQASTLTAPLAQALGQDFPKGFFMMVKKSGTLVPQARLLPMSILDKQHDYAVKLGSKQVEFFVDGKEVGTFDGAPTGKWTDISRQPVPLLGQMWLDSSYWFPLPIPEYNGRWQTATMSRYRQGPSTTTPLTFED</sequence>
<dbReference type="RefSeq" id="WP_205333368.1">
    <property type="nucleotide sequence ID" value="NZ_JAKJLQ010000011.1"/>
</dbReference>
<protein>
    <submittedName>
        <fullName evidence="2">Uncharacterized protein</fullName>
    </submittedName>
</protein>
<proteinExistence type="predicted"/>
<organism evidence="2 3">
    <name type="scientific">Gordonia hongkongensis</name>
    <dbReference type="NCBI Taxonomy" id="1701090"/>
    <lineage>
        <taxon>Bacteria</taxon>
        <taxon>Bacillati</taxon>
        <taxon>Actinomycetota</taxon>
        <taxon>Actinomycetes</taxon>
        <taxon>Mycobacteriales</taxon>
        <taxon>Gordoniaceae</taxon>
        <taxon>Gordonia</taxon>
    </lineage>
</organism>